<evidence type="ECO:0000313" key="15">
    <source>
        <dbReference type="Proteomes" id="UP000682951"/>
    </source>
</evidence>
<evidence type="ECO:0000256" key="8">
    <source>
        <dbReference type="ARBA" id="ARBA00022857"/>
    </source>
</evidence>
<comment type="pathway">
    <text evidence="1 11">Amino-acid biosynthesis; L-threonine biosynthesis; L-threonine from L-aspartate: step 3/5.</text>
</comment>
<name>A0ABS5HG61_9BACT</name>
<evidence type="ECO:0000256" key="10">
    <source>
        <dbReference type="ARBA" id="ARBA00023167"/>
    </source>
</evidence>
<dbReference type="EC" id="1.1.1.3" evidence="4 11"/>
<dbReference type="Proteomes" id="UP000682951">
    <property type="component" value="Unassembled WGS sequence"/>
</dbReference>
<dbReference type="PANTHER" id="PTHR43331">
    <property type="entry name" value="HOMOSERINE DEHYDROGENASE"/>
    <property type="match status" value="1"/>
</dbReference>
<evidence type="ECO:0000256" key="11">
    <source>
        <dbReference type="RuleBase" id="RU000579"/>
    </source>
</evidence>
<keyword evidence="9 11" id="KW-0560">Oxidoreductase</keyword>
<keyword evidence="7 11" id="KW-0791">Threonine biosynthesis</keyword>
<dbReference type="SUPFAM" id="SSF55021">
    <property type="entry name" value="ACT-like"/>
    <property type="match status" value="1"/>
</dbReference>
<dbReference type="CDD" id="cd04881">
    <property type="entry name" value="ACT_HSDH-Hom"/>
    <property type="match status" value="1"/>
</dbReference>
<keyword evidence="6 11" id="KW-0028">Amino-acid biosynthesis</keyword>
<evidence type="ECO:0000256" key="1">
    <source>
        <dbReference type="ARBA" id="ARBA00005056"/>
    </source>
</evidence>
<dbReference type="InterPro" id="IPR002912">
    <property type="entry name" value="ACT_dom"/>
</dbReference>
<dbReference type="InterPro" id="IPR016204">
    <property type="entry name" value="HDH"/>
</dbReference>
<keyword evidence="10 11" id="KW-0486">Methionine biosynthesis</keyword>
<organism evidence="14 15">
    <name type="scientific">Campylobacter anatolicus</name>
    <dbReference type="NCBI Taxonomy" id="2829105"/>
    <lineage>
        <taxon>Bacteria</taxon>
        <taxon>Pseudomonadati</taxon>
        <taxon>Campylobacterota</taxon>
        <taxon>Epsilonproteobacteria</taxon>
        <taxon>Campylobacterales</taxon>
        <taxon>Campylobacteraceae</taxon>
        <taxon>Campylobacter</taxon>
    </lineage>
</organism>
<dbReference type="InterPro" id="IPR045865">
    <property type="entry name" value="ACT-like_dom_sf"/>
</dbReference>
<dbReference type="PIRSF" id="PIRSF000098">
    <property type="entry name" value="Homoser_dehydrog"/>
    <property type="match status" value="1"/>
</dbReference>
<dbReference type="Gene3D" id="3.30.360.10">
    <property type="entry name" value="Dihydrodipicolinate Reductase, domain 2"/>
    <property type="match status" value="1"/>
</dbReference>
<keyword evidence="15" id="KW-1185">Reference proteome</keyword>
<evidence type="ECO:0000259" key="13">
    <source>
        <dbReference type="PROSITE" id="PS51671"/>
    </source>
</evidence>
<gene>
    <name evidence="14" type="ORF">KDD93_01245</name>
</gene>
<dbReference type="SUPFAM" id="SSF55347">
    <property type="entry name" value="Glyceraldehyde-3-phosphate dehydrogenase-like, C-terminal domain"/>
    <property type="match status" value="1"/>
</dbReference>
<feature type="domain" description="ACT" evidence="13">
    <location>
        <begin position="342"/>
        <end position="423"/>
    </location>
</feature>
<dbReference type="RefSeq" id="WP_212141424.1">
    <property type="nucleotide sequence ID" value="NZ_JAGSSW010000001.1"/>
</dbReference>
<dbReference type="Gene3D" id="3.40.50.720">
    <property type="entry name" value="NAD(P)-binding Rossmann-like Domain"/>
    <property type="match status" value="1"/>
</dbReference>
<dbReference type="NCBIfam" id="NF004976">
    <property type="entry name" value="PRK06349.1"/>
    <property type="match status" value="1"/>
</dbReference>
<comment type="caution">
    <text evidence="14">The sequence shown here is derived from an EMBL/GenBank/DDBJ whole genome shotgun (WGS) entry which is preliminary data.</text>
</comment>
<reference evidence="14 15" key="1">
    <citation type="submission" date="2021-04" db="EMBL/GenBank/DDBJ databases">
        <title>Molecular and phenotypic characterization and identification of bacterial isolates recovered from the Anatolian ground squirrels (Spermophilus xanthoprymnus) and which have the potential to form a new species in the Campylobacter genus.</title>
        <authorList>
            <person name="Aydin F."/>
            <person name="Abay S."/>
            <person name="Kayman T."/>
            <person name="Karakaya E."/>
            <person name="Mustak H.K."/>
            <person name="Mustak I.B."/>
            <person name="Bilgin N."/>
            <person name="Duzler A."/>
            <person name="Sahin O."/>
            <person name="Guran O."/>
            <person name="Saticioglu I.B."/>
        </authorList>
    </citation>
    <scope>NUCLEOTIDE SEQUENCE [LARGE SCALE GENOMIC DNA]</scope>
    <source>
        <strain evidence="15">faydin-G24</strain>
    </source>
</reference>
<evidence type="ECO:0000256" key="2">
    <source>
        <dbReference type="ARBA" id="ARBA00005062"/>
    </source>
</evidence>
<proteinExistence type="inferred from homology"/>
<accession>A0ABS5HG61</accession>
<dbReference type="InterPro" id="IPR001342">
    <property type="entry name" value="HDH_cat"/>
</dbReference>
<dbReference type="InterPro" id="IPR005106">
    <property type="entry name" value="Asp/hSer_DH_NAD-bd"/>
</dbReference>
<dbReference type="EMBL" id="JAGSSW010000001">
    <property type="protein sequence ID" value="MBR8463200.1"/>
    <property type="molecule type" value="Genomic_DNA"/>
</dbReference>
<evidence type="ECO:0000256" key="3">
    <source>
        <dbReference type="ARBA" id="ARBA00006753"/>
    </source>
</evidence>
<comment type="pathway">
    <text evidence="2 11">Amino-acid biosynthesis; L-methionine biosynthesis via de novo pathway; L-homoserine from L-aspartate: step 3/3.</text>
</comment>
<dbReference type="PROSITE" id="PS01042">
    <property type="entry name" value="HOMOSER_DHGENASE"/>
    <property type="match status" value="1"/>
</dbReference>
<evidence type="ECO:0000256" key="4">
    <source>
        <dbReference type="ARBA" id="ARBA00013213"/>
    </source>
</evidence>
<evidence type="ECO:0000256" key="12">
    <source>
        <dbReference type="RuleBase" id="RU004171"/>
    </source>
</evidence>
<comment type="catalytic activity">
    <reaction evidence="11">
        <text>L-homoserine + NADP(+) = L-aspartate 4-semialdehyde + NADPH + H(+)</text>
        <dbReference type="Rhea" id="RHEA:15761"/>
        <dbReference type="ChEBI" id="CHEBI:15378"/>
        <dbReference type="ChEBI" id="CHEBI:57476"/>
        <dbReference type="ChEBI" id="CHEBI:57783"/>
        <dbReference type="ChEBI" id="CHEBI:58349"/>
        <dbReference type="ChEBI" id="CHEBI:537519"/>
        <dbReference type="EC" id="1.1.1.3"/>
    </reaction>
</comment>
<sequence>MRVAILGVGTVGAQVANILMKNKKLILARSGDEIVPVVGVVKNLNKKRDTIIELTDDIDAVIARDDIDVYVELMGGVDEPYRVVSEILKRKKAVVTANKALLAYHRFKLQSLAGDTPFGYEASVAGGIPIIKSLREGLSANHVLGMTGIVNGTSNYILTSMMNGGASFEDALKKAQELGYAEADPTFDIGGFDAAHKLLILASIAYGAHGYPEDILIEGIEGITKEDIFFANDFEYVIKLLAIAKRVGDRVELRVHPALVPKDKMIAKVDGVMNAVSVVGDAVGETMYYGAGAGGAATASAVISDLIDIARGIKSPMLGYKAPLELVSLKLLEQKNIRTKYYFRLKVDDKKGVLARITNLMSENNLSIDSFLQKPNAKSDESGLATLFFTTHTSIESDVKRVMKLLSEQKFIKEMPFMIRIEE</sequence>
<evidence type="ECO:0000313" key="14">
    <source>
        <dbReference type="EMBL" id="MBR8463200.1"/>
    </source>
</evidence>
<protein>
    <recommendedName>
        <fullName evidence="5 11">Homoserine dehydrogenase</fullName>
        <ecNumber evidence="4 11">1.1.1.3</ecNumber>
    </recommendedName>
</protein>
<dbReference type="PANTHER" id="PTHR43331:SF1">
    <property type="entry name" value="HOMOSERINE DEHYDROGENASE"/>
    <property type="match status" value="1"/>
</dbReference>
<dbReference type="Gene3D" id="3.30.70.260">
    <property type="match status" value="1"/>
</dbReference>
<dbReference type="InterPro" id="IPR036291">
    <property type="entry name" value="NAD(P)-bd_dom_sf"/>
</dbReference>
<evidence type="ECO:0000256" key="6">
    <source>
        <dbReference type="ARBA" id="ARBA00022605"/>
    </source>
</evidence>
<dbReference type="SUPFAM" id="SSF51735">
    <property type="entry name" value="NAD(P)-binding Rossmann-fold domains"/>
    <property type="match status" value="1"/>
</dbReference>
<evidence type="ECO:0000256" key="7">
    <source>
        <dbReference type="ARBA" id="ARBA00022697"/>
    </source>
</evidence>
<dbReference type="Pfam" id="PF00742">
    <property type="entry name" value="Homoserine_dh"/>
    <property type="match status" value="1"/>
</dbReference>
<keyword evidence="8 11" id="KW-0521">NADP</keyword>
<evidence type="ECO:0000256" key="5">
    <source>
        <dbReference type="ARBA" id="ARBA00013376"/>
    </source>
</evidence>
<dbReference type="Pfam" id="PF01842">
    <property type="entry name" value="ACT"/>
    <property type="match status" value="1"/>
</dbReference>
<dbReference type="InterPro" id="IPR019811">
    <property type="entry name" value="HDH_CS"/>
</dbReference>
<dbReference type="Pfam" id="PF03447">
    <property type="entry name" value="NAD_binding_3"/>
    <property type="match status" value="1"/>
</dbReference>
<dbReference type="PROSITE" id="PS51671">
    <property type="entry name" value="ACT"/>
    <property type="match status" value="1"/>
</dbReference>
<evidence type="ECO:0000256" key="9">
    <source>
        <dbReference type="ARBA" id="ARBA00023002"/>
    </source>
</evidence>
<comment type="similarity">
    <text evidence="3 12">Belongs to the homoserine dehydrogenase family.</text>
</comment>